<dbReference type="AlphaFoldDB" id="A0A8S2AZT5"/>
<evidence type="ECO:0000256" key="2">
    <source>
        <dbReference type="ARBA" id="ARBA00022763"/>
    </source>
</evidence>
<dbReference type="GO" id="GO:0003723">
    <property type="term" value="F:RNA binding"/>
    <property type="evidence" value="ECO:0007669"/>
    <property type="project" value="InterPro"/>
</dbReference>
<dbReference type="SUPFAM" id="SSF54791">
    <property type="entry name" value="Eukaryotic type KH-domain (KH-domain type I)"/>
    <property type="match status" value="1"/>
</dbReference>
<feature type="region of interest" description="Disordered" evidence="5">
    <location>
        <begin position="110"/>
        <end position="135"/>
    </location>
</feature>
<dbReference type="GO" id="GO:0046982">
    <property type="term" value="F:protein heterodimerization activity"/>
    <property type="evidence" value="ECO:0007669"/>
    <property type="project" value="InterPro"/>
</dbReference>
<dbReference type="PANTHER" id="PTHR22980">
    <property type="entry name" value="CORTISTATIN"/>
    <property type="match status" value="1"/>
</dbReference>
<gene>
    <name evidence="6" type="ORF">AARE701A_LOCUS21182</name>
</gene>
<feature type="region of interest" description="Disordered" evidence="5">
    <location>
        <begin position="185"/>
        <end position="213"/>
    </location>
</feature>
<dbReference type="PANTHER" id="PTHR22980:SF0">
    <property type="entry name" value="CENTROMERE PROTEIN S"/>
    <property type="match status" value="1"/>
</dbReference>
<dbReference type="Gene3D" id="1.10.20.10">
    <property type="entry name" value="Histone, subunit A"/>
    <property type="match status" value="1"/>
</dbReference>
<dbReference type="Gene3D" id="3.30.1370.10">
    <property type="entry name" value="K Homology domain, type 1"/>
    <property type="match status" value="1"/>
</dbReference>
<dbReference type="GO" id="GO:0006281">
    <property type="term" value="P:DNA repair"/>
    <property type="evidence" value="ECO:0007669"/>
    <property type="project" value="UniProtKB-KW"/>
</dbReference>
<evidence type="ECO:0000313" key="6">
    <source>
        <dbReference type="EMBL" id="CAE6233601.1"/>
    </source>
</evidence>
<evidence type="ECO:0008006" key="8">
    <source>
        <dbReference type="Google" id="ProtNLM"/>
    </source>
</evidence>
<evidence type="ECO:0000256" key="4">
    <source>
        <dbReference type="ARBA" id="ARBA00023204"/>
    </source>
</evidence>
<evidence type="ECO:0000256" key="3">
    <source>
        <dbReference type="ARBA" id="ARBA00023125"/>
    </source>
</evidence>
<dbReference type="EMBL" id="LR999458">
    <property type="protein sequence ID" value="CAE6233601.1"/>
    <property type="molecule type" value="Genomic_DNA"/>
</dbReference>
<proteinExistence type="inferred from homology"/>
<dbReference type="GO" id="GO:0071821">
    <property type="term" value="C:FANCM-MHF complex"/>
    <property type="evidence" value="ECO:0007669"/>
    <property type="project" value="InterPro"/>
</dbReference>
<dbReference type="Pfam" id="PF15630">
    <property type="entry name" value="CENP-S"/>
    <property type="match status" value="1"/>
</dbReference>
<keyword evidence="3" id="KW-0238">DNA-binding</keyword>
<feature type="compositionally biased region" description="Basic and acidic residues" evidence="5">
    <location>
        <begin position="198"/>
        <end position="213"/>
    </location>
</feature>
<evidence type="ECO:0000313" key="7">
    <source>
        <dbReference type="Proteomes" id="UP000682877"/>
    </source>
</evidence>
<dbReference type="GO" id="GO:0003682">
    <property type="term" value="F:chromatin binding"/>
    <property type="evidence" value="ECO:0007669"/>
    <property type="project" value="TreeGrafter"/>
</dbReference>
<dbReference type="InterPro" id="IPR009072">
    <property type="entry name" value="Histone-fold"/>
</dbReference>
<name>A0A8S2AZT5_ARAAE</name>
<keyword evidence="2" id="KW-0227">DNA damage</keyword>
<dbReference type="Proteomes" id="UP000682877">
    <property type="component" value="Chromosome 8"/>
</dbReference>
<keyword evidence="7" id="KW-1185">Reference proteome</keyword>
<accession>A0A8S2AZT5</accession>
<reference evidence="6" key="1">
    <citation type="submission" date="2021-01" db="EMBL/GenBank/DDBJ databases">
        <authorList>
            <person name="Bezrukov I."/>
        </authorList>
    </citation>
    <scope>NUCLEOTIDE SEQUENCE</scope>
</reference>
<organism evidence="6 7">
    <name type="scientific">Arabidopsis arenosa</name>
    <name type="common">Sand rock-cress</name>
    <name type="synonym">Cardaminopsis arenosa</name>
    <dbReference type="NCBI Taxonomy" id="38785"/>
    <lineage>
        <taxon>Eukaryota</taxon>
        <taxon>Viridiplantae</taxon>
        <taxon>Streptophyta</taxon>
        <taxon>Embryophyta</taxon>
        <taxon>Tracheophyta</taxon>
        <taxon>Spermatophyta</taxon>
        <taxon>Magnoliopsida</taxon>
        <taxon>eudicotyledons</taxon>
        <taxon>Gunneridae</taxon>
        <taxon>Pentapetalae</taxon>
        <taxon>rosids</taxon>
        <taxon>malvids</taxon>
        <taxon>Brassicales</taxon>
        <taxon>Brassicaceae</taxon>
        <taxon>Camelineae</taxon>
        <taxon>Arabidopsis</taxon>
    </lineage>
</organism>
<keyword evidence="4" id="KW-0234">DNA repair</keyword>
<dbReference type="CDD" id="cd22919">
    <property type="entry name" value="HFD_CENP-S"/>
    <property type="match status" value="1"/>
</dbReference>
<dbReference type="InterPro" id="IPR036612">
    <property type="entry name" value="KH_dom_type_1_sf"/>
</dbReference>
<dbReference type="GO" id="GO:0000712">
    <property type="term" value="P:resolution of meiotic recombination intermediates"/>
    <property type="evidence" value="ECO:0007669"/>
    <property type="project" value="TreeGrafter"/>
</dbReference>
<comment type="similarity">
    <text evidence="1">Belongs to the TAF9 family. CENP-S/MHF1 subfamily.</text>
</comment>
<dbReference type="GO" id="GO:0003677">
    <property type="term" value="F:DNA binding"/>
    <property type="evidence" value="ECO:0007669"/>
    <property type="project" value="UniProtKB-KW"/>
</dbReference>
<sequence>MDVGGEDISDLQVDQIVEEDSMDDLIRDRFRLSAISIAEAEAKKNGMEIGGPVVACVADLAFKYAENVAKDLELFAHHAGRKVVNMDDVVLSAHRNDNLAASLRSLCNELKAKEPQSDRKRKKGSAKKEDKASSSNAVRITTDLVNVAKKFRVIYVVGKGKSQNEIGAVEIREEKDNEVENAKLSPILSSPPEDDGYGPEHMEAENKTNDPIKEIGDGSSHVDGKNYQEAEATRTIHVSFSKVALLVGAAATLRFLQHNLCAQIRILKDSEVDLKSSQRPVELTGTVLQIEFTQQLIDSVLAEVGHN</sequence>
<dbReference type="InterPro" id="IPR029003">
    <property type="entry name" value="CENP-S/Mhf1"/>
</dbReference>
<evidence type="ECO:0000256" key="1">
    <source>
        <dbReference type="ARBA" id="ARBA00006612"/>
    </source>
</evidence>
<dbReference type="GO" id="GO:0031297">
    <property type="term" value="P:replication fork processing"/>
    <property type="evidence" value="ECO:0007669"/>
    <property type="project" value="TreeGrafter"/>
</dbReference>
<evidence type="ECO:0000256" key="5">
    <source>
        <dbReference type="SAM" id="MobiDB-lite"/>
    </source>
</evidence>
<protein>
    <recommendedName>
        <fullName evidence="8">Centromere protein S</fullName>
    </recommendedName>
</protein>
<dbReference type="SUPFAM" id="SSF47113">
    <property type="entry name" value="Histone-fold"/>
    <property type="match status" value="1"/>
</dbReference>